<dbReference type="InterPro" id="IPR008906">
    <property type="entry name" value="HATC_C_dom"/>
</dbReference>
<dbReference type="SUPFAM" id="SSF53098">
    <property type="entry name" value="Ribonuclease H-like"/>
    <property type="match status" value="1"/>
</dbReference>
<dbReference type="Proteomes" id="UP000235145">
    <property type="component" value="Unassembled WGS sequence"/>
</dbReference>
<dbReference type="InterPro" id="IPR007021">
    <property type="entry name" value="DUF659"/>
</dbReference>
<evidence type="ECO:0000313" key="4">
    <source>
        <dbReference type="Proteomes" id="UP000235145"/>
    </source>
</evidence>
<accession>A0A9R1V0J0</accession>
<organism evidence="3 4">
    <name type="scientific">Lactuca sativa</name>
    <name type="common">Garden lettuce</name>
    <dbReference type="NCBI Taxonomy" id="4236"/>
    <lineage>
        <taxon>Eukaryota</taxon>
        <taxon>Viridiplantae</taxon>
        <taxon>Streptophyta</taxon>
        <taxon>Embryophyta</taxon>
        <taxon>Tracheophyta</taxon>
        <taxon>Spermatophyta</taxon>
        <taxon>Magnoliopsida</taxon>
        <taxon>eudicotyledons</taxon>
        <taxon>Gunneridae</taxon>
        <taxon>Pentapetalae</taxon>
        <taxon>asterids</taxon>
        <taxon>campanulids</taxon>
        <taxon>Asterales</taxon>
        <taxon>Asteraceae</taxon>
        <taxon>Cichorioideae</taxon>
        <taxon>Cichorieae</taxon>
        <taxon>Lactucinae</taxon>
        <taxon>Lactuca</taxon>
    </lineage>
</organism>
<feature type="domain" description="HAT C-terminal dimerisation" evidence="2">
    <location>
        <begin position="563"/>
        <end position="605"/>
    </location>
</feature>
<comment type="caution">
    <text evidence="3">The sequence shown here is derived from an EMBL/GenBank/DDBJ whole genome shotgun (WGS) entry which is preliminary data.</text>
</comment>
<evidence type="ECO:0008006" key="5">
    <source>
        <dbReference type="Google" id="ProtNLM"/>
    </source>
</evidence>
<dbReference type="Pfam" id="PF04937">
    <property type="entry name" value="DUF659"/>
    <property type="match status" value="1"/>
</dbReference>
<dbReference type="AlphaFoldDB" id="A0A9R1V0J0"/>
<protein>
    <recommendedName>
        <fullName evidence="5">BED-type domain-containing protein</fullName>
    </recommendedName>
</protein>
<gene>
    <name evidence="3" type="ORF">LSAT_V11C700371540</name>
</gene>
<dbReference type="PANTHER" id="PTHR32166">
    <property type="entry name" value="OSJNBA0013A04.12 PROTEIN"/>
    <property type="match status" value="1"/>
</dbReference>
<dbReference type="InterPro" id="IPR012337">
    <property type="entry name" value="RNaseH-like_sf"/>
</dbReference>
<proteinExistence type="predicted"/>
<dbReference type="PANTHER" id="PTHR32166:SF74">
    <property type="entry name" value="OS05G0256350 PROTEIN"/>
    <property type="match status" value="1"/>
</dbReference>
<reference evidence="3 4" key="1">
    <citation type="journal article" date="2017" name="Nat. Commun.">
        <title>Genome assembly with in vitro proximity ligation data and whole-genome triplication in lettuce.</title>
        <authorList>
            <person name="Reyes-Chin-Wo S."/>
            <person name="Wang Z."/>
            <person name="Yang X."/>
            <person name="Kozik A."/>
            <person name="Arikit S."/>
            <person name="Song C."/>
            <person name="Xia L."/>
            <person name="Froenicke L."/>
            <person name="Lavelle D.O."/>
            <person name="Truco M.J."/>
            <person name="Xia R."/>
            <person name="Zhu S."/>
            <person name="Xu C."/>
            <person name="Xu H."/>
            <person name="Xu X."/>
            <person name="Cox K."/>
            <person name="Korf I."/>
            <person name="Meyers B.C."/>
            <person name="Michelmore R.W."/>
        </authorList>
    </citation>
    <scope>NUCLEOTIDE SEQUENCE [LARGE SCALE GENOMIC DNA]</scope>
    <source>
        <strain evidence="4">cv. Salinas</strain>
        <tissue evidence="3">Seedlings</tissue>
    </source>
</reference>
<feature type="domain" description="DUF659" evidence="1">
    <location>
        <begin position="258"/>
        <end position="393"/>
    </location>
</feature>
<evidence type="ECO:0000313" key="3">
    <source>
        <dbReference type="EMBL" id="KAJ0196993.1"/>
    </source>
</evidence>
<keyword evidence="4" id="KW-1185">Reference proteome</keyword>
<name>A0A9R1V0J0_LACSA</name>
<evidence type="ECO:0000259" key="2">
    <source>
        <dbReference type="Pfam" id="PF05699"/>
    </source>
</evidence>
<sequence>MIKALDSFIGFYLNFVLENFSKDFTNIDIVLKNRILIITNMKQHMSYGSSSSTTIVLRLQQLLVFIVTGSCYCKSLTLMMDGPSSHASVNPTNTNNNTISSDAGTGTKCLNGDMAWEWGEWRDPTKKQSIWCTLCGKMVSGGITRLKQHLTHTSGQVTGCPNVTVDIQKKVMASIKEKDKIQKNKKRNIEILRSYTVDLSDEDEDEEVVVQEKLKMNAWDKIATWAYSVGLPFNAVRNEGFQDMINSIGEYGRVMPAPSYHNIRVTLMKKHLEDTQKFVDSFRPHCEEYRCSIMSDFWTDGKGRCLINFLVNCPLETIFLKSIDASEHVKNAQLIVEMINEVIKDVGEENIMHFITDSRSNFKAAGKILEEQHPKLFWTPCATHCMNLMIGDIEWKKNDFAKKSAAKKFERIVAKQEFWDNVHFTCQVLDTLVDVVRLVDTEEKPCMGYIYDAVDRAKEQIKKNLTGTPERMTTRLWAMIQARWSDQLHHLLHAVGCYLNPAIFHGENSREIRKNRDIAMGLYVAIDCLVPDNDDNDKLRQDLNLYIDSVGQFGSPTAIRARTKVAPYIWWRTYEIDTPLLQNFAIRVLSQTCSVSPCERNWSAFDNQKLNDLVFIQYNTRLQRRCNSLKSNRSLDPILLRDVEENDDWVIPIEVELQEFADGRDGLLWSATQEAMGTNEEVGVTTRSKRERYRDDVDDDIRIEVNNLDEQLDALVDVHSEEDFMAYD</sequence>
<dbReference type="Pfam" id="PF05699">
    <property type="entry name" value="Dimer_Tnp_hAT"/>
    <property type="match status" value="1"/>
</dbReference>
<evidence type="ECO:0000259" key="1">
    <source>
        <dbReference type="Pfam" id="PF04937"/>
    </source>
</evidence>
<dbReference type="EMBL" id="NBSK02000007">
    <property type="protein sequence ID" value="KAJ0196993.1"/>
    <property type="molecule type" value="Genomic_DNA"/>
</dbReference>
<dbReference type="GO" id="GO:0046983">
    <property type="term" value="F:protein dimerization activity"/>
    <property type="evidence" value="ECO:0007669"/>
    <property type="project" value="InterPro"/>
</dbReference>